<sequence>MSNNCCKKNLRDTSCVSSLFPSFGKVILFSCDSLKLILSFCSQNFFCLDSFEKYCCGGRYLNNAFICMRILCFFHLSEIVIRHFRLFKIIVLFRDSRQVFVQA</sequence>
<evidence type="ECO:0000313" key="2">
    <source>
        <dbReference type="Proteomes" id="UP001295684"/>
    </source>
</evidence>
<gene>
    <name evidence="1" type="ORF">ECRASSUSDP1_LOCUS2368</name>
</gene>
<accession>A0AAD1U6G6</accession>
<dbReference type="AlphaFoldDB" id="A0AAD1U6G6"/>
<name>A0AAD1U6G6_EUPCR</name>
<evidence type="ECO:0000313" key="1">
    <source>
        <dbReference type="EMBL" id="CAI2361059.1"/>
    </source>
</evidence>
<proteinExistence type="predicted"/>
<organism evidence="1 2">
    <name type="scientific">Euplotes crassus</name>
    <dbReference type="NCBI Taxonomy" id="5936"/>
    <lineage>
        <taxon>Eukaryota</taxon>
        <taxon>Sar</taxon>
        <taxon>Alveolata</taxon>
        <taxon>Ciliophora</taxon>
        <taxon>Intramacronucleata</taxon>
        <taxon>Spirotrichea</taxon>
        <taxon>Hypotrichia</taxon>
        <taxon>Euplotida</taxon>
        <taxon>Euplotidae</taxon>
        <taxon>Moneuplotes</taxon>
    </lineage>
</organism>
<keyword evidence="2" id="KW-1185">Reference proteome</keyword>
<comment type="caution">
    <text evidence="1">The sequence shown here is derived from an EMBL/GenBank/DDBJ whole genome shotgun (WGS) entry which is preliminary data.</text>
</comment>
<dbReference type="EMBL" id="CAMPGE010002258">
    <property type="protein sequence ID" value="CAI2361059.1"/>
    <property type="molecule type" value="Genomic_DNA"/>
</dbReference>
<protein>
    <submittedName>
        <fullName evidence="1">Uncharacterized protein</fullName>
    </submittedName>
</protein>
<reference evidence="1" key="1">
    <citation type="submission" date="2023-07" db="EMBL/GenBank/DDBJ databases">
        <authorList>
            <consortium name="AG Swart"/>
            <person name="Singh M."/>
            <person name="Singh A."/>
            <person name="Seah K."/>
            <person name="Emmerich C."/>
        </authorList>
    </citation>
    <scope>NUCLEOTIDE SEQUENCE</scope>
    <source>
        <strain evidence="1">DP1</strain>
    </source>
</reference>
<dbReference type="Proteomes" id="UP001295684">
    <property type="component" value="Unassembled WGS sequence"/>
</dbReference>